<dbReference type="Pfam" id="PF13392">
    <property type="entry name" value="HNH_3"/>
    <property type="match status" value="1"/>
</dbReference>
<dbReference type="EMBL" id="QJJG01000014">
    <property type="protein sequence ID" value="PXW42144.1"/>
    <property type="molecule type" value="Genomic_DNA"/>
</dbReference>
<comment type="caution">
    <text evidence="6">The sequence shown here is derived from an EMBL/GenBank/DDBJ whole genome shotgun (WGS) entry which is preliminary data.</text>
</comment>
<dbReference type="PROSITE" id="PS51032">
    <property type="entry name" value="AP2_ERF"/>
    <property type="match status" value="1"/>
</dbReference>
<dbReference type="InterPro" id="IPR001471">
    <property type="entry name" value="AP2/ERF_dom"/>
</dbReference>
<organism evidence="6 7">
    <name type="scientific">Klebsiella oxytoca</name>
    <dbReference type="NCBI Taxonomy" id="571"/>
    <lineage>
        <taxon>Bacteria</taxon>
        <taxon>Pseudomonadati</taxon>
        <taxon>Pseudomonadota</taxon>
        <taxon>Gammaproteobacteria</taxon>
        <taxon>Enterobacterales</taxon>
        <taxon>Enterobacteriaceae</taxon>
        <taxon>Klebsiella/Raoultella group</taxon>
        <taxon>Klebsiella</taxon>
    </lineage>
</organism>
<dbReference type="Proteomes" id="UP000247485">
    <property type="component" value="Unassembled WGS sequence"/>
</dbReference>
<dbReference type="InterPro" id="IPR044925">
    <property type="entry name" value="His-Me_finger_sf"/>
</dbReference>
<dbReference type="RefSeq" id="WP_110275688.1">
    <property type="nucleotide sequence ID" value="NZ_QJJG01000014.1"/>
</dbReference>
<name>A0A318FT23_KLEOX</name>
<proteinExistence type="predicted"/>
<evidence type="ECO:0000256" key="2">
    <source>
        <dbReference type="ARBA" id="ARBA00023125"/>
    </source>
</evidence>
<dbReference type="InterPro" id="IPR003615">
    <property type="entry name" value="HNH_nuc"/>
</dbReference>
<dbReference type="AlphaFoldDB" id="A0A318FT23"/>
<dbReference type="GO" id="GO:0003677">
    <property type="term" value="F:DNA binding"/>
    <property type="evidence" value="ECO:0007669"/>
    <property type="project" value="UniProtKB-KW"/>
</dbReference>
<dbReference type="InterPro" id="IPR016177">
    <property type="entry name" value="DNA-bd_dom_sf"/>
</dbReference>
<dbReference type="SUPFAM" id="SSF54171">
    <property type="entry name" value="DNA-binding domain"/>
    <property type="match status" value="1"/>
</dbReference>
<feature type="region of interest" description="Disordered" evidence="4">
    <location>
        <begin position="201"/>
        <end position="225"/>
    </location>
</feature>
<keyword evidence="3" id="KW-0804">Transcription</keyword>
<evidence type="ECO:0000256" key="1">
    <source>
        <dbReference type="ARBA" id="ARBA00023015"/>
    </source>
</evidence>
<sequence>MTSKLTREWLQEAISDIQTRRDNGSVSWDDERENVLQALELALAAMDDTYDITASQLREAVHYNPDTGRFTRRSNGTPMEHLCGSGYYCLNLLKRSRLAHRMAYYYMTGRLPEKVDHIDGNRLNNEWKNLREATHAENMWNTGMITTNASGVKGVHWHKKYKKWVAEIRTNKKKYYVGSFSDLEEARLAIEKRRKELHGGFFKPDGQVKNAGQQANEQEVTYGQK</sequence>
<protein>
    <submittedName>
        <fullName evidence="6">AP2 domain-containing protein</fullName>
    </submittedName>
</protein>
<evidence type="ECO:0000259" key="5">
    <source>
        <dbReference type="PROSITE" id="PS51032"/>
    </source>
</evidence>
<evidence type="ECO:0000313" key="7">
    <source>
        <dbReference type="Proteomes" id="UP000247485"/>
    </source>
</evidence>
<reference evidence="6 7" key="1">
    <citation type="submission" date="2018-05" db="EMBL/GenBank/DDBJ databases">
        <title>Freshwater and sediment microbial communities from various areas in North America, analyzing microbe dynamics in response to fracking.</title>
        <authorList>
            <person name="Lamendella R."/>
        </authorList>
    </citation>
    <scope>NUCLEOTIDE SEQUENCE [LARGE SCALE GENOMIC DNA]</scope>
    <source>
        <strain evidence="6 7">67</strain>
    </source>
</reference>
<evidence type="ECO:0000256" key="4">
    <source>
        <dbReference type="SAM" id="MobiDB-lite"/>
    </source>
</evidence>
<keyword evidence="2" id="KW-0238">DNA-binding</keyword>
<accession>A0A318FT23</accession>
<feature type="compositionally biased region" description="Polar residues" evidence="4">
    <location>
        <begin position="210"/>
        <end position="225"/>
    </location>
</feature>
<evidence type="ECO:0000313" key="6">
    <source>
        <dbReference type="EMBL" id="PXW42144.1"/>
    </source>
</evidence>
<gene>
    <name evidence="6" type="ORF">DET57_114136</name>
</gene>
<dbReference type="SUPFAM" id="SSF54060">
    <property type="entry name" value="His-Me finger endonucleases"/>
    <property type="match status" value="1"/>
</dbReference>
<feature type="domain" description="AP2/ERF" evidence="5">
    <location>
        <begin position="151"/>
        <end position="207"/>
    </location>
</feature>
<keyword evidence="1" id="KW-0805">Transcription regulation</keyword>
<dbReference type="Gene3D" id="3.90.75.20">
    <property type="match status" value="1"/>
</dbReference>
<dbReference type="Gene3D" id="1.20.5.2050">
    <property type="match status" value="1"/>
</dbReference>
<evidence type="ECO:0000256" key="3">
    <source>
        <dbReference type="ARBA" id="ARBA00023163"/>
    </source>
</evidence>
<dbReference type="GO" id="GO:0003700">
    <property type="term" value="F:DNA-binding transcription factor activity"/>
    <property type="evidence" value="ECO:0007669"/>
    <property type="project" value="InterPro"/>
</dbReference>